<evidence type="ECO:0000313" key="3">
    <source>
        <dbReference type="Proteomes" id="UP000054538"/>
    </source>
</evidence>
<dbReference type="HOGENOM" id="CLU_125777_0_0_1"/>
<gene>
    <name evidence="2" type="ORF">PAXRUDRAFT_103604</name>
</gene>
<feature type="compositionally biased region" description="Polar residues" evidence="1">
    <location>
        <begin position="109"/>
        <end position="119"/>
    </location>
</feature>
<feature type="compositionally biased region" description="Polar residues" evidence="1">
    <location>
        <begin position="1"/>
        <end position="21"/>
    </location>
</feature>
<name>A0A0D0D894_9AGAM</name>
<accession>A0A0D0D894</accession>
<dbReference type="AlphaFoldDB" id="A0A0D0D894"/>
<keyword evidence="3" id="KW-1185">Reference proteome</keyword>
<dbReference type="EMBL" id="KN827408">
    <property type="protein sequence ID" value="KIK76569.1"/>
    <property type="molecule type" value="Genomic_DNA"/>
</dbReference>
<feature type="non-terminal residue" evidence="2">
    <location>
        <position position="1"/>
    </location>
</feature>
<feature type="region of interest" description="Disordered" evidence="1">
    <location>
        <begin position="79"/>
        <end position="119"/>
    </location>
</feature>
<reference evidence="3" key="2">
    <citation type="submission" date="2015-01" db="EMBL/GenBank/DDBJ databases">
        <title>Evolutionary Origins and Diversification of the Mycorrhizal Mutualists.</title>
        <authorList>
            <consortium name="DOE Joint Genome Institute"/>
            <consortium name="Mycorrhizal Genomics Consortium"/>
            <person name="Kohler A."/>
            <person name="Kuo A."/>
            <person name="Nagy L.G."/>
            <person name="Floudas D."/>
            <person name="Copeland A."/>
            <person name="Barry K.W."/>
            <person name="Cichocki N."/>
            <person name="Veneault-Fourrey C."/>
            <person name="LaButti K."/>
            <person name="Lindquist E.A."/>
            <person name="Lipzen A."/>
            <person name="Lundell T."/>
            <person name="Morin E."/>
            <person name="Murat C."/>
            <person name="Riley R."/>
            <person name="Ohm R."/>
            <person name="Sun H."/>
            <person name="Tunlid A."/>
            <person name="Henrissat B."/>
            <person name="Grigoriev I.V."/>
            <person name="Hibbett D.S."/>
            <person name="Martin F."/>
        </authorList>
    </citation>
    <scope>NUCLEOTIDE SEQUENCE [LARGE SCALE GENOMIC DNA]</scope>
    <source>
        <strain evidence="3">Ve08.2h10</strain>
    </source>
</reference>
<feature type="region of interest" description="Disordered" evidence="1">
    <location>
        <begin position="1"/>
        <end position="44"/>
    </location>
</feature>
<sequence>PQQPESTCQTAVNEATDTTDPNAMGAGPAVPVGMMNGPLNEGRNVKKEDEMGEWVSGIEDPSLDDDGGDEDVLHTYVVPNMTRPPPFHVLSTPDEQSQPSSMPLEGEKTGQQSSRHPDK</sequence>
<evidence type="ECO:0000256" key="1">
    <source>
        <dbReference type="SAM" id="MobiDB-lite"/>
    </source>
</evidence>
<dbReference type="InParanoid" id="A0A0D0D894"/>
<feature type="non-terminal residue" evidence="2">
    <location>
        <position position="119"/>
    </location>
</feature>
<organism evidence="2 3">
    <name type="scientific">Paxillus rubicundulus Ve08.2h10</name>
    <dbReference type="NCBI Taxonomy" id="930991"/>
    <lineage>
        <taxon>Eukaryota</taxon>
        <taxon>Fungi</taxon>
        <taxon>Dikarya</taxon>
        <taxon>Basidiomycota</taxon>
        <taxon>Agaricomycotina</taxon>
        <taxon>Agaricomycetes</taxon>
        <taxon>Agaricomycetidae</taxon>
        <taxon>Boletales</taxon>
        <taxon>Paxilineae</taxon>
        <taxon>Paxillaceae</taxon>
        <taxon>Paxillus</taxon>
    </lineage>
</organism>
<reference evidence="2 3" key="1">
    <citation type="submission" date="2014-04" db="EMBL/GenBank/DDBJ databases">
        <authorList>
            <consortium name="DOE Joint Genome Institute"/>
            <person name="Kuo A."/>
            <person name="Kohler A."/>
            <person name="Jargeat P."/>
            <person name="Nagy L.G."/>
            <person name="Floudas D."/>
            <person name="Copeland A."/>
            <person name="Barry K.W."/>
            <person name="Cichocki N."/>
            <person name="Veneault-Fourrey C."/>
            <person name="LaButti K."/>
            <person name="Lindquist E.A."/>
            <person name="Lipzen A."/>
            <person name="Lundell T."/>
            <person name="Morin E."/>
            <person name="Murat C."/>
            <person name="Sun H."/>
            <person name="Tunlid A."/>
            <person name="Henrissat B."/>
            <person name="Grigoriev I.V."/>
            <person name="Hibbett D.S."/>
            <person name="Martin F."/>
            <person name="Nordberg H.P."/>
            <person name="Cantor M.N."/>
            <person name="Hua S.X."/>
        </authorList>
    </citation>
    <scope>NUCLEOTIDE SEQUENCE [LARGE SCALE GENOMIC DNA]</scope>
    <source>
        <strain evidence="2 3">Ve08.2h10</strain>
    </source>
</reference>
<protein>
    <submittedName>
        <fullName evidence="2">Uncharacterized protein</fullName>
    </submittedName>
</protein>
<evidence type="ECO:0000313" key="2">
    <source>
        <dbReference type="EMBL" id="KIK76569.1"/>
    </source>
</evidence>
<proteinExistence type="predicted"/>
<dbReference type="Proteomes" id="UP000054538">
    <property type="component" value="Unassembled WGS sequence"/>
</dbReference>